<dbReference type="Gene3D" id="3.40.120.10">
    <property type="entry name" value="Alpha-D-Glucose-1,6-Bisphosphate, subunit A, domain 3"/>
    <property type="match status" value="3"/>
</dbReference>
<dbReference type="InterPro" id="IPR005841">
    <property type="entry name" value="Alpha-D-phosphohexomutase_SF"/>
</dbReference>
<comment type="function">
    <text evidence="9 11">Catalyzes the conversion of glucosamine-6-phosphate to glucosamine-1-phosphate.</text>
</comment>
<dbReference type="GO" id="GO:0000287">
    <property type="term" value="F:magnesium ion binding"/>
    <property type="evidence" value="ECO:0007669"/>
    <property type="project" value="UniProtKB-UniRule"/>
</dbReference>
<dbReference type="GO" id="GO:0005975">
    <property type="term" value="P:carbohydrate metabolic process"/>
    <property type="evidence" value="ECO:0007669"/>
    <property type="project" value="InterPro"/>
</dbReference>
<evidence type="ECO:0000256" key="1">
    <source>
        <dbReference type="ARBA" id="ARBA00010231"/>
    </source>
</evidence>
<reference evidence="16 17" key="1">
    <citation type="submission" date="2019-06" db="EMBL/GenBank/DDBJ databases">
        <title>Aeromicrobium sp. nov., isolated from a maize field.</title>
        <authorList>
            <person name="Lin S.-Y."/>
            <person name="Tsai C.-F."/>
            <person name="Young C.-C."/>
        </authorList>
    </citation>
    <scope>NUCLEOTIDE SEQUENCE [LARGE SCALE GENOMIC DNA]</scope>
    <source>
        <strain evidence="16 17">CC-CFT486</strain>
    </source>
</reference>
<dbReference type="PANTHER" id="PTHR42946">
    <property type="entry name" value="PHOSPHOHEXOSE MUTASE"/>
    <property type="match status" value="1"/>
</dbReference>
<evidence type="ECO:0000256" key="2">
    <source>
        <dbReference type="ARBA" id="ARBA00022553"/>
    </source>
</evidence>
<dbReference type="NCBIfam" id="NF008139">
    <property type="entry name" value="PRK10887.1"/>
    <property type="match status" value="1"/>
</dbReference>
<evidence type="ECO:0000256" key="5">
    <source>
        <dbReference type="ARBA" id="ARBA00023235"/>
    </source>
</evidence>
<dbReference type="PRINTS" id="PR00509">
    <property type="entry name" value="PGMPMM"/>
</dbReference>
<keyword evidence="4 9" id="KW-0460">Magnesium</keyword>
<evidence type="ECO:0000313" key="16">
    <source>
        <dbReference type="EMBL" id="TXL58085.1"/>
    </source>
</evidence>
<dbReference type="FunFam" id="3.40.120.10:FF:000001">
    <property type="entry name" value="Phosphoglucosamine mutase"/>
    <property type="match status" value="1"/>
</dbReference>
<evidence type="ECO:0000256" key="11">
    <source>
        <dbReference type="RuleBase" id="RU004327"/>
    </source>
</evidence>
<dbReference type="Proteomes" id="UP000321571">
    <property type="component" value="Unassembled WGS sequence"/>
</dbReference>
<dbReference type="FunFam" id="3.30.310.50:FF:000001">
    <property type="entry name" value="Phosphoglucosamine mutase"/>
    <property type="match status" value="1"/>
</dbReference>
<feature type="binding site" description="via phosphate group" evidence="9">
    <location>
        <position position="104"/>
    </location>
    <ligand>
        <name>Mg(2+)</name>
        <dbReference type="ChEBI" id="CHEBI:18420"/>
    </ligand>
</feature>
<feature type="binding site" evidence="9">
    <location>
        <position position="241"/>
    </location>
    <ligand>
        <name>Mg(2+)</name>
        <dbReference type="ChEBI" id="CHEBI:18420"/>
    </ligand>
</feature>
<dbReference type="SUPFAM" id="SSF53738">
    <property type="entry name" value="Phosphoglucomutase, first 3 domains"/>
    <property type="match status" value="3"/>
</dbReference>
<sequence>MGRIFGTDGVRGLANRDLTAELALDLSVAAAHVLGEAGAFADQRPTAVVARDPRASGEFLEAAVVAGLASAGVDVHLLGVIPTPGAAYLTAELSADMGVMISASHNPMPDNGIKFLARGGLKLDDDIEDAIENRLEEPWDRPTGAEVGRVGDSHAGVGTYIKHIVETSPVPLDGLRVVLDCANGAAYQVAPDAFRRLGATVVTIHAEPDGLNINLNCGSTHLEDLQKAVVEFGADAGFAFDGDADRCLAVDAAGEVVDGDHILAVLAVAARDAGRLRDDTVVATVMSNLGFVQAMEQSGITVVQTTVGDRYVLEAMRAGDFSLGGEQSGHVIMSDHATTGDGVLTAIHVAARMVSSGRSLAELASVMTRLPQVLVNVPDVDKTRADTDPVLQGEVALAEARLGSSGRVLLRQSGTEPVVRVMVEAQTHEQASEVAEHLAGVVRTTLAL</sequence>
<evidence type="ECO:0000256" key="4">
    <source>
        <dbReference type="ARBA" id="ARBA00022842"/>
    </source>
</evidence>
<dbReference type="InterPro" id="IPR005843">
    <property type="entry name" value="A-D-PHexomutase_C"/>
</dbReference>
<dbReference type="AlphaFoldDB" id="A0A5C8NGZ6"/>
<dbReference type="InterPro" id="IPR016055">
    <property type="entry name" value="A-D-PHexomutase_a/b/a-I/II/III"/>
</dbReference>
<evidence type="ECO:0000256" key="7">
    <source>
        <dbReference type="ARBA" id="ARBA00066330"/>
    </source>
</evidence>
<feature type="modified residue" description="Phosphoserine" evidence="9">
    <location>
        <position position="104"/>
    </location>
</feature>
<dbReference type="OrthoDB" id="9803322at2"/>
<feature type="domain" description="Alpha-D-phosphohexomutase alpha/beta/alpha" evidence="14">
    <location>
        <begin position="160"/>
        <end position="254"/>
    </location>
</feature>
<dbReference type="GO" id="GO:0006048">
    <property type="term" value="P:UDP-N-acetylglucosamine biosynthetic process"/>
    <property type="evidence" value="ECO:0007669"/>
    <property type="project" value="TreeGrafter"/>
</dbReference>
<dbReference type="HAMAP" id="MF_01554_B">
    <property type="entry name" value="GlmM_B"/>
    <property type="match status" value="1"/>
</dbReference>
<dbReference type="GO" id="GO:0004615">
    <property type="term" value="F:phosphomannomutase activity"/>
    <property type="evidence" value="ECO:0007669"/>
    <property type="project" value="TreeGrafter"/>
</dbReference>
<dbReference type="InterPro" id="IPR005845">
    <property type="entry name" value="A-D-PHexomutase_a/b/a-II"/>
</dbReference>
<gene>
    <name evidence="9" type="primary">glmM</name>
    <name evidence="16" type="ORF">FHP06_12250</name>
</gene>
<feature type="binding site" evidence="9">
    <location>
        <position position="243"/>
    </location>
    <ligand>
        <name>Mg(2+)</name>
        <dbReference type="ChEBI" id="CHEBI:18420"/>
    </ligand>
</feature>
<evidence type="ECO:0000259" key="12">
    <source>
        <dbReference type="Pfam" id="PF00408"/>
    </source>
</evidence>
<evidence type="ECO:0000256" key="10">
    <source>
        <dbReference type="RuleBase" id="RU004326"/>
    </source>
</evidence>
<evidence type="ECO:0000259" key="15">
    <source>
        <dbReference type="Pfam" id="PF02880"/>
    </source>
</evidence>
<evidence type="ECO:0000259" key="14">
    <source>
        <dbReference type="Pfam" id="PF02879"/>
    </source>
</evidence>
<comment type="catalytic activity">
    <reaction evidence="6 9 11">
        <text>alpha-D-glucosamine 1-phosphate = D-glucosamine 6-phosphate</text>
        <dbReference type="Rhea" id="RHEA:23424"/>
        <dbReference type="ChEBI" id="CHEBI:58516"/>
        <dbReference type="ChEBI" id="CHEBI:58725"/>
        <dbReference type="EC" id="5.4.2.10"/>
    </reaction>
</comment>
<proteinExistence type="inferred from homology"/>
<dbReference type="EMBL" id="VDUX01000005">
    <property type="protein sequence ID" value="TXL58085.1"/>
    <property type="molecule type" value="Genomic_DNA"/>
</dbReference>
<dbReference type="Pfam" id="PF02878">
    <property type="entry name" value="PGM_PMM_I"/>
    <property type="match status" value="1"/>
</dbReference>
<dbReference type="PANTHER" id="PTHR42946:SF1">
    <property type="entry name" value="PHOSPHOGLUCOMUTASE (ALPHA-D-GLUCOSE-1,6-BISPHOSPHATE-DEPENDENT)"/>
    <property type="match status" value="1"/>
</dbReference>
<comment type="caution">
    <text evidence="16">The sequence shown here is derived from an EMBL/GenBank/DDBJ whole genome shotgun (WGS) entry which is preliminary data.</text>
</comment>
<keyword evidence="3 9" id="KW-0479">Metal-binding</keyword>
<dbReference type="FunFam" id="3.40.120.10:FF:000002">
    <property type="entry name" value="Phosphoglucosamine mutase"/>
    <property type="match status" value="1"/>
</dbReference>
<dbReference type="RefSeq" id="WP_147687059.1">
    <property type="nucleotide sequence ID" value="NZ_VDUX01000005.1"/>
</dbReference>
<dbReference type="CDD" id="cd05802">
    <property type="entry name" value="GlmM"/>
    <property type="match status" value="1"/>
</dbReference>
<keyword evidence="17" id="KW-1185">Reference proteome</keyword>
<comment type="similarity">
    <text evidence="1 9 10">Belongs to the phosphohexose mutase family.</text>
</comment>
<evidence type="ECO:0000256" key="3">
    <source>
        <dbReference type="ARBA" id="ARBA00022723"/>
    </source>
</evidence>
<dbReference type="NCBIfam" id="TIGR01455">
    <property type="entry name" value="glmM"/>
    <property type="match status" value="1"/>
</dbReference>
<dbReference type="InterPro" id="IPR050060">
    <property type="entry name" value="Phosphoglucosamine_mutase"/>
</dbReference>
<dbReference type="Gene3D" id="3.30.310.50">
    <property type="entry name" value="Alpha-D-phosphohexomutase, C-terminal domain"/>
    <property type="match status" value="1"/>
</dbReference>
<protein>
    <recommendedName>
        <fullName evidence="8 9">Phosphoglucosamine mutase</fullName>
        <ecNumber evidence="7 9">5.4.2.10</ecNumber>
    </recommendedName>
</protein>
<keyword evidence="5 9" id="KW-0413">Isomerase</keyword>
<feature type="active site" description="Phosphoserine intermediate" evidence="9">
    <location>
        <position position="104"/>
    </location>
</feature>
<feature type="domain" description="Alpha-D-phosphohexomutase alpha/beta/alpha" evidence="13">
    <location>
        <begin position="3"/>
        <end position="137"/>
    </location>
</feature>
<organism evidence="16 17">
    <name type="scientific">Aeromicrobium terrae</name>
    <dbReference type="NCBI Taxonomy" id="2498846"/>
    <lineage>
        <taxon>Bacteria</taxon>
        <taxon>Bacillati</taxon>
        <taxon>Actinomycetota</taxon>
        <taxon>Actinomycetes</taxon>
        <taxon>Propionibacteriales</taxon>
        <taxon>Nocardioidaceae</taxon>
        <taxon>Aeromicrobium</taxon>
    </lineage>
</organism>
<name>A0A5C8NGZ6_9ACTN</name>
<dbReference type="InterPro" id="IPR005846">
    <property type="entry name" value="A-D-PHexomutase_a/b/a-III"/>
</dbReference>
<dbReference type="EC" id="5.4.2.10" evidence="7 9"/>
<dbReference type="InterPro" id="IPR036900">
    <property type="entry name" value="A-D-PHexomutase_C_sf"/>
</dbReference>
<dbReference type="GO" id="GO:0008966">
    <property type="term" value="F:phosphoglucosamine mutase activity"/>
    <property type="evidence" value="ECO:0007669"/>
    <property type="project" value="UniProtKB-UniRule"/>
</dbReference>
<dbReference type="InterPro" id="IPR006352">
    <property type="entry name" value="GlmM_bact"/>
</dbReference>
<comment type="PTM">
    <text evidence="9">Activated by phosphorylation.</text>
</comment>
<dbReference type="PROSITE" id="PS00710">
    <property type="entry name" value="PGM_PMM"/>
    <property type="match status" value="1"/>
</dbReference>
<dbReference type="Pfam" id="PF02879">
    <property type="entry name" value="PGM_PMM_II"/>
    <property type="match status" value="1"/>
</dbReference>
<comment type="cofactor">
    <cofactor evidence="9">
        <name>Mg(2+)</name>
        <dbReference type="ChEBI" id="CHEBI:18420"/>
    </cofactor>
    <text evidence="9">Binds 1 Mg(2+) ion per subunit.</text>
</comment>
<dbReference type="SUPFAM" id="SSF55957">
    <property type="entry name" value="Phosphoglucomutase, C-terminal domain"/>
    <property type="match status" value="1"/>
</dbReference>
<dbReference type="Pfam" id="PF02880">
    <property type="entry name" value="PGM_PMM_III"/>
    <property type="match status" value="1"/>
</dbReference>
<accession>A0A5C8NGZ6</accession>
<evidence type="ECO:0000256" key="9">
    <source>
        <dbReference type="HAMAP-Rule" id="MF_01554"/>
    </source>
</evidence>
<dbReference type="GO" id="GO:0005829">
    <property type="term" value="C:cytosol"/>
    <property type="evidence" value="ECO:0007669"/>
    <property type="project" value="TreeGrafter"/>
</dbReference>
<dbReference type="GO" id="GO:0009252">
    <property type="term" value="P:peptidoglycan biosynthetic process"/>
    <property type="evidence" value="ECO:0007669"/>
    <property type="project" value="TreeGrafter"/>
</dbReference>
<evidence type="ECO:0000256" key="6">
    <source>
        <dbReference type="ARBA" id="ARBA00050364"/>
    </source>
</evidence>
<evidence type="ECO:0000313" key="17">
    <source>
        <dbReference type="Proteomes" id="UP000321571"/>
    </source>
</evidence>
<feature type="domain" description="Alpha-D-phosphohexomutase alpha/beta/alpha" evidence="15">
    <location>
        <begin position="258"/>
        <end position="368"/>
    </location>
</feature>
<feature type="binding site" evidence="9">
    <location>
        <position position="245"/>
    </location>
    <ligand>
        <name>Mg(2+)</name>
        <dbReference type="ChEBI" id="CHEBI:18420"/>
    </ligand>
</feature>
<feature type="domain" description="Alpha-D-phosphohexomutase C-terminal" evidence="12">
    <location>
        <begin position="375"/>
        <end position="439"/>
    </location>
</feature>
<evidence type="ECO:0000256" key="8">
    <source>
        <dbReference type="ARBA" id="ARBA00068193"/>
    </source>
</evidence>
<dbReference type="Pfam" id="PF00408">
    <property type="entry name" value="PGM_PMM_IV"/>
    <property type="match status" value="1"/>
</dbReference>
<dbReference type="InterPro" id="IPR016066">
    <property type="entry name" value="A-D-PHexomutase_CS"/>
</dbReference>
<dbReference type="InterPro" id="IPR005844">
    <property type="entry name" value="A-D-PHexomutase_a/b/a-I"/>
</dbReference>
<evidence type="ECO:0000259" key="13">
    <source>
        <dbReference type="Pfam" id="PF02878"/>
    </source>
</evidence>
<keyword evidence="2 9" id="KW-0597">Phosphoprotein</keyword>